<dbReference type="AlphaFoldDB" id="A0A1X7VBI0"/>
<sequence>RELECGEKAALADVLIHFGYGKVTTNIVEASNNVHVTYWSKDWNIARLHYQVSTNLSVIQSCMTNLYTKCGP</sequence>
<dbReference type="InParanoid" id="A0A1X7VBI0"/>
<protein>
    <submittedName>
        <fullName evidence="1">Uncharacterized protein</fullName>
    </submittedName>
</protein>
<dbReference type="EnsemblMetazoa" id="Aqu2.1.36892_001">
    <property type="protein sequence ID" value="Aqu2.1.36892_001"/>
    <property type="gene ID" value="Aqu2.1.36892"/>
</dbReference>
<reference evidence="1" key="1">
    <citation type="submission" date="2017-05" db="UniProtKB">
        <authorList>
            <consortium name="EnsemblMetazoa"/>
        </authorList>
    </citation>
    <scope>IDENTIFICATION</scope>
</reference>
<accession>A0A1X7VBI0</accession>
<evidence type="ECO:0000313" key="1">
    <source>
        <dbReference type="EnsemblMetazoa" id="Aqu2.1.36892_001"/>
    </source>
</evidence>
<organism evidence="1">
    <name type="scientific">Amphimedon queenslandica</name>
    <name type="common">Sponge</name>
    <dbReference type="NCBI Taxonomy" id="400682"/>
    <lineage>
        <taxon>Eukaryota</taxon>
        <taxon>Metazoa</taxon>
        <taxon>Porifera</taxon>
        <taxon>Demospongiae</taxon>
        <taxon>Heteroscleromorpha</taxon>
        <taxon>Haplosclerida</taxon>
        <taxon>Niphatidae</taxon>
        <taxon>Amphimedon</taxon>
    </lineage>
</organism>
<name>A0A1X7VBI0_AMPQE</name>
<proteinExistence type="predicted"/>